<name>A0A086MRA4_9ACTN</name>
<sequence>MLMSEPTACPVRPTLSEYLTMARGRLGNLSPAQRRIQAAVAARDTLRHNLALGLMHMSQDELVMALMEMRGALALLLSVTIPAAVPPSGELDDEDLVAHLFDLLSDAAPLHAEVHVRLGRALPDSLMASLLQGINGPQAHVTGDYVQAVGTCGTSTVHITTPSAAGGTR</sequence>
<keyword evidence="2" id="KW-1185">Reference proteome</keyword>
<dbReference type="AlphaFoldDB" id="A0A086MRA4"/>
<organism evidence="1 2">
    <name type="scientific">Streptomyces mutabilis</name>
    <dbReference type="NCBI Taxonomy" id="67332"/>
    <lineage>
        <taxon>Bacteria</taxon>
        <taxon>Bacillati</taxon>
        <taxon>Actinomycetota</taxon>
        <taxon>Actinomycetes</taxon>
        <taxon>Kitasatosporales</taxon>
        <taxon>Streptomycetaceae</taxon>
        <taxon>Streptomyces</taxon>
    </lineage>
</organism>
<dbReference type="HOGENOM" id="CLU_1577644_0_0_11"/>
<proteinExistence type="predicted"/>
<comment type="caution">
    <text evidence="1">The sequence shown here is derived from an EMBL/GenBank/DDBJ whole genome shotgun (WGS) entry which is preliminary data.</text>
</comment>
<reference evidence="1 2" key="1">
    <citation type="submission" date="2014-05" db="EMBL/GenBank/DDBJ databases">
        <title>Complete genome sequence of the Streptomyces mutabilis TRM45540.</title>
        <authorList>
            <person name="Luo X."/>
            <person name="Zhang L."/>
        </authorList>
    </citation>
    <scope>NUCLEOTIDE SEQUENCE [LARGE SCALE GENOMIC DNA]</scope>
    <source>
        <strain evidence="1 2">TRM45540</strain>
    </source>
</reference>
<protein>
    <submittedName>
        <fullName evidence="1">Uncharacterized protein</fullName>
    </submittedName>
</protein>
<gene>
    <name evidence="1" type="ORF">FM21_34645</name>
</gene>
<evidence type="ECO:0000313" key="1">
    <source>
        <dbReference type="EMBL" id="KFG71422.1"/>
    </source>
</evidence>
<accession>A0A086MRA4</accession>
<dbReference type="Proteomes" id="UP000029095">
    <property type="component" value="Unassembled WGS sequence"/>
</dbReference>
<evidence type="ECO:0000313" key="2">
    <source>
        <dbReference type="Proteomes" id="UP000029095"/>
    </source>
</evidence>
<dbReference type="EMBL" id="JNFQ01000007">
    <property type="protein sequence ID" value="KFG71422.1"/>
    <property type="molecule type" value="Genomic_DNA"/>
</dbReference>